<name>A0ABC8AJR0_9NOCA</name>
<evidence type="ECO:0000313" key="2">
    <source>
        <dbReference type="Proteomes" id="UP000180166"/>
    </source>
</evidence>
<dbReference type="EMBL" id="CP017839">
    <property type="protein sequence ID" value="APA94289.1"/>
    <property type="molecule type" value="Genomic_DNA"/>
</dbReference>
<dbReference type="Proteomes" id="UP000180166">
    <property type="component" value="Chromosome"/>
</dbReference>
<protein>
    <recommendedName>
        <fullName evidence="3">Antitoxin</fullName>
    </recommendedName>
</protein>
<dbReference type="InterPro" id="IPR028037">
    <property type="entry name" value="Antitoxin_Rv0909/MT0933"/>
</dbReference>
<evidence type="ECO:0008006" key="3">
    <source>
        <dbReference type="Google" id="ProtNLM"/>
    </source>
</evidence>
<dbReference type="Pfam" id="PF14013">
    <property type="entry name" value="MT0933_antitox"/>
    <property type="match status" value="1"/>
</dbReference>
<sequence>MGMFDQLKDAAGKAAELAGQHTDKLEPLIDKAGDLLDKQTDGKFEGAVDKVQDAAKQALREQAGQ</sequence>
<dbReference type="KEGG" id="nsr:NS506_00202"/>
<evidence type="ECO:0000313" key="1">
    <source>
        <dbReference type="EMBL" id="APA94289.1"/>
    </source>
</evidence>
<dbReference type="AlphaFoldDB" id="A0ABC8AJR0"/>
<accession>A0ABC8AJR0</accession>
<gene>
    <name evidence="1" type="ORF">NS506_00202</name>
</gene>
<organism evidence="1 2">
    <name type="scientific">Nocardia seriolae</name>
    <dbReference type="NCBI Taxonomy" id="37332"/>
    <lineage>
        <taxon>Bacteria</taxon>
        <taxon>Bacillati</taxon>
        <taxon>Actinomycetota</taxon>
        <taxon>Actinomycetes</taxon>
        <taxon>Mycobacteriales</taxon>
        <taxon>Nocardiaceae</taxon>
        <taxon>Nocardia</taxon>
    </lineage>
</organism>
<proteinExistence type="predicted"/>
<reference evidence="1 2" key="1">
    <citation type="submission" date="2016-10" db="EMBL/GenBank/DDBJ databases">
        <title>Genome sequence of Nocardia seriolae strain EM150506, isolated from Anguila japonica.</title>
        <authorList>
            <person name="Han H.-J."/>
        </authorList>
    </citation>
    <scope>NUCLEOTIDE SEQUENCE [LARGE SCALE GENOMIC DNA]</scope>
    <source>
        <strain evidence="1 2">EM150506</strain>
    </source>
</reference>